<dbReference type="AlphaFoldDB" id="A0A8H7XSV9"/>
<sequence length="593" mass="68482">MQHNLDDLAKCNDYPSDEAISEVKGLLSKPWKRLEETNAEINRLEVLLKKLKQTRTGIEGSMNRYSSILAPIRRVPEDILQMIFIHCLPTHRNPTMGASNPPMLLTRICRRWRSIAFSLPILWARIHIPFRIVGDIHPQHPGYLIVPAHTVSTVLQHRCQAVADWLTRSGDCPLSISITCLKDYHHDCDFQPETSILLLKIVAKYAPRWAFMQLKIPLETYRELETILSSCQLPMLVRLRADISDEASDVYWRPSLGLLESRNLQFVSLRLPYSWGARLQVLAQRLQLHQNITYLSIPMPCPVDDVIRLLRSCPRINYLRLSLERYELQHKNLQVVLLPCLRYLMIEDDFAVSQNRENIYSFLICPQLQWIDWRNPSIIGQFSFDDPPGSSILSLVERVVTLNRLAFTRQHLSPSQVHRLLDMVPVSFITKLILRSVLGNWEDVDTFDLGILIGHHKSETTATVTDKILLPRLEHFELYQTRVPDDTVLQFVLSRTGTIPSISILKYVKIVFSRMKIPGHVDVEDHVRMHLAQTSIKKIHLELNYLLPLYGTDSEIVDPLSPNFIGDQTHNLNFNTGDKTWTLEEMDDEIDIP</sequence>
<accession>A0A8H7XSV9</accession>
<organism evidence="1">
    <name type="scientific">Psilocybe cubensis</name>
    <name type="common">Psychedelic mushroom</name>
    <name type="synonym">Stropharia cubensis</name>
    <dbReference type="NCBI Taxonomy" id="181762"/>
    <lineage>
        <taxon>Eukaryota</taxon>
        <taxon>Fungi</taxon>
        <taxon>Dikarya</taxon>
        <taxon>Basidiomycota</taxon>
        <taxon>Agaricomycotina</taxon>
        <taxon>Agaricomycetes</taxon>
        <taxon>Agaricomycetidae</taxon>
        <taxon>Agaricales</taxon>
        <taxon>Agaricineae</taxon>
        <taxon>Strophariaceae</taxon>
        <taxon>Psilocybe</taxon>
    </lineage>
</organism>
<comment type="caution">
    <text evidence="1">The sequence shown here is derived from an EMBL/GenBank/DDBJ whole genome shotgun (WGS) entry which is preliminary data.</text>
</comment>
<evidence type="ECO:0000313" key="1">
    <source>
        <dbReference type="EMBL" id="KAG5165118.1"/>
    </source>
</evidence>
<dbReference type="EMBL" id="JAFIQS010000010">
    <property type="protein sequence ID" value="KAG5165118.1"/>
    <property type="molecule type" value="Genomic_DNA"/>
</dbReference>
<proteinExistence type="predicted"/>
<name>A0A8H7XSV9_PSICU</name>
<evidence type="ECO:0008006" key="2">
    <source>
        <dbReference type="Google" id="ProtNLM"/>
    </source>
</evidence>
<protein>
    <recommendedName>
        <fullName evidence="2">F-box domain-containing protein</fullName>
    </recommendedName>
</protein>
<gene>
    <name evidence="1" type="ORF">JR316_009814</name>
</gene>
<reference evidence="1" key="1">
    <citation type="submission" date="2021-02" db="EMBL/GenBank/DDBJ databases">
        <title>Psilocybe cubensis genome.</title>
        <authorList>
            <person name="Mckernan K.J."/>
            <person name="Crawford S."/>
            <person name="Trippe A."/>
            <person name="Kane L.T."/>
            <person name="Mclaughlin S."/>
        </authorList>
    </citation>
    <scope>NUCLEOTIDE SEQUENCE [LARGE SCALE GENOMIC DNA]</scope>
    <source>
        <strain evidence="1">MGC-MH-2018</strain>
    </source>
</reference>